<feature type="domain" description="Thioredoxin" evidence="1">
    <location>
        <begin position="55"/>
        <end position="135"/>
    </location>
</feature>
<evidence type="ECO:0000313" key="2">
    <source>
        <dbReference type="EMBL" id="OSY39398.1"/>
    </source>
</evidence>
<organism evidence="2 3">
    <name type="scientific">Pseudonocardia autotrophica</name>
    <name type="common">Amycolata autotrophica</name>
    <name type="synonym">Nocardia autotrophica</name>
    <dbReference type="NCBI Taxonomy" id="2074"/>
    <lineage>
        <taxon>Bacteria</taxon>
        <taxon>Bacillati</taxon>
        <taxon>Actinomycetota</taxon>
        <taxon>Actinomycetes</taxon>
        <taxon>Pseudonocardiales</taxon>
        <taxon>Pseudonocardiaceae</taxon>
        <taxon>Pseudonocardia</taxon>
    </lineage>
</organism>
<dbReference type="AlphaFoldDB" id="A0A1Y2MXN0"/>
<dbReference type="Proteomes" id="UP000194360">
    <property type="component" value="Unassembled WGS sequence"/>
</dbReference>
<protein>
    <recommendedName>
        <fullName evidence="1">Thioredoxin domain-containing protein</fullName>
    </recommendedName>
</protein>
<dbReference type="EMBL" id="MIGB01000017">
    <property type="protein sequence ID" value="OSY39398.1"/>
    <property type="molecule type" value="Genomic_DNA"/>
</dbReference>
<dbReference type="Gene3D" id="3.40.30.10">
    <property type="entry name" value="Glutaredoxin"/>
    <property type="match status" value="1"/>
</dbReference>
<dbReference type="InterPro" id="IPR036249">
    <property type="entry name" value="Thioredoxin-like_sf"/>
</dbReference>
<evidence type="ECO:0000313" key="3">
    <source>
        <dbReference type="Proteomes" id="UP000194360"/>
    </source>
</evidence>
<dbReference type="InterPro" id="IPR013766">
    <property type="entry name" value="Thioredoxin_domain"/>
</dbReference>
<keyword evidence="3" id="KW-1185">Reference proteome</keyword>
<proteinExistence type="predicted"/>
<dbReference type="OrthoDB" id="1495530at2"/>
<evidence type="ECO:0000259" key="1">
    <source>
        <dbReference type="Pfam" id="PF00085"/>
    </source>
</evidence>
<name>A0A1Y2MXN0_PSEAH</name>
<dbReference type="Pfam" id="PF00085">
    <property type="entry name" value="Thioredoxin"/>
    <property type="match status" value="1"/>
</dbReference>
<comment type="caution">
    <text evidence="2">The sequence shown here is derived from an EMBL/GenBank/DDBJ whole genome shotgun (WGS) entry which is preliminary data.</text>
</comment>
<dbReference type="STRING" id="2074.BG845_03343"/>
<dbReference type="RefSeq" id="WP_085913573.1">
    <property type="nucleotide sequence ID" value="NZ_AP018920.1"/>
</dbReference>
<dbReference type="SUPFAM" id="SSF52833">
    <property type="entry name" value="Thioredoxin-like"/>
    <property type="match status" value="1"/>
</dbReference>
<gene>
    <name evidence="2" type="ORF">BG845_03343</name>
</gene>
<dbReference type="CDD" id="cd02947">
    <property type="entry name" value="TRX_family"/>
    <property type="match status" value="1"/>
</dbReference>
<accession>A0A1Y2MXN0</accession>
<sequence length="142" mass="14317">MQTGGLVVLIVALALATIAGLVLRARSGRVRATTPGRAAGAGGWELAGVAPDGRRALLLQLSSPVCTPCRQTARLLGDLAAADPGLAHVEIDVAERIEVARALGVLRTPTTVVFDAGGGEILRISGVPRAGELTDALPSAPA</sequence>
<reference evidence="2 3" key="1">
    <citation type="submission" date="2016-09" db="EMBL/GenBank/DDBJ databases">
        <title>Pseudonocardia autotrophica DSM535, a candidate organism with high potential of specific P450 cytochromes.</title>
        <authorList>
            <person name="Grumaz C."/>
            <person name="Vainshtein Y."/>
            <person name="Kirstahler P."/>
            <person name="Sohn K."/>
        </authorList>
    </citation>
    <scope>NUCLEOTIDE SEQUENCE [LARGE SCALE GENOMIC DNA]</scope>
    <source>
        <strain evidence="2 3">DSM 535</strain>
    </source>
</reference>